<dbReference type="InParanoid" id="A0A251SP36"/>
<organism evidence="1 2">
    <name type="scientific">Helianthus annuus</name>
    <name type="common">Common sunflower</name>
    <dbReference type="NCBI Taxonomy" id="4232"/>
    <lineage>
        <taxon>Eukaryota</taxon>
        <taxon>Viridiplantae</taxon>
        <taxon>Streptophyta</taxon>
        <taxon>Embryophyta</taxon>
        <taxon>Tracheophyta</taxon>
        <taxon>Spermatophyta</taxon>
        <taxon>Magnoliopsida</taxon>
        <taxon>eudicotyledons</taxon>
        <taxon>Gunneridae</taxon>
        <taxon>Pentapetalae</taxon>
        <taxon>asterids</taxon>
        <taxon>campanulids</taxon>
        <taxon>Asterales</taxon>
        <taxon>Asteraceae</taxon>
        <taxon>Asteroideae</taxon>
        <taxon>Heliantheae alliance</taxon>
        <taxon>Heliantheae</taxon>
        <taxon>Helianthus</taxon>
    </lineage>
</organism>
<proteinExistence type="predicted"/>
<dbReference type="AlphaFoldDB" id="A0A251SP36"/>
<accession>A0A251SP36</accession>
<gene>
    <name evidence="1" type="ORF">HannXRQ_Chr13g0390181</name>
</gene>
<evidence type="ECO:0000313" key="2">
    <source>
        <dbReference type="Proteomes" id="UP000215914"/>
    </source>
</evidence>
<name>A0A251SP36_HELAN</name>
<keyword evidence="2" id="KW-1185">Reference proteome</keyword>
<reference evidence="2" key="1">
    <citation type="journal article" date="2017" name="Nature">
        <title>The sunflower genome provides insights into oil metabolism, flowering and Asterid evolution.</title>
        <authorList>
            <person name="Badouin H."/>
            <person name="Gouzy J."/>
            <person name="Grassa C.J."/>
            <person name="Murat F."/>
            <person name="Staton S.E."/>
            <person name="Cottret L."/>
            <person name="Lelandais-Briere C."/>
            <person name="Owens G.L."/>
            <person name="Carrere S."/>
            <person name="Mayjonade B."/>
            <person name="Legrand L."/>
            <person name="Gill N."/>
            <person name="Kane N.C."/>
            <person name="Bowers J.E."/>
            <person name="Hubner S."/>
            <person name="Bellec A."/>
            <person name="Berard A."/>
            <person name="Berges H."/>
            <person name="Blanchet N."/>
            <person name="Boniface M.C."/>
            <person name="Brunel D."/>
            <person name="Catrice O."/>
            <person name="Chaidir N."/>
            <person name="Claudel C."/>
            <person name="Donnadieu C."/>
            <person name="Faraut T."/>
            <person name="Fievet G."/>
            <person name="Helmstetter N."/>
            <person name="King M."/>
            <person name="Knapp S.J."/>
            <person name="Lai Z."/>
            <person name="Le Paslier M.C."/>
            <person name="Lippi Y."/>
            <person name="Lorenzon L."/>
            <person name="Mandel J.R."/>
            <person name="Marage G."/>
            <person name="Marchand G."/>
            <person name="Marquand E."/>
            <person name="Bret-Mestries E."/>
            <person name="Morien E."/>
            <person name="Nambeesan S."/>
            <person name="Nguyen T."/>
            <person name="Pegot-Espagnet P."/>
            <person name="Pouilly N."/>
            <person name="Raftis F."/>
            <person name="Sallet E."/>
            <person name="Schiex T."/>
            <person name="Thomas J."/>
            <person name="Vandecasteele C."/>
            <person name="Vares D."/>
            <person name="Vear F."/>
            <person name="Vautrin S."/>
            <person name="Crespi M."/>
            <person name="Mangin B."/>
            <person name="Burke J.M."/>
            <person name="Salse J."/>
            <person name="Munos S."/>
            <person name="Vincourt P."/>
            <person name="Rieseberg L.H."/>
            <person name="Langlade N.B."/>
        </authorList>
    </citation>
    <scope>NUCLEOTIDE SEQUENCE [LARGE SCALE GENOMIC DNA]</scope>
    <source>
        <strain evidence="2">cv. SF193</strain>
    </source>
</reference>
<dbReference type="Proteomes" id="UP000215914">
    <property type="component" value="Chromosome 13"/>
</dbReference>
<sequence>MGTTMGETIMTTVLGVVRSCWGRVKQGMILMWSIGTHGACTGRRSRCGTWIVDAMLNIYDISNLYSCWVFIFMLPLNT</sequence>
<dbReference type="EMBL" id="CM007902">
    <property type="protein sequence ID" value="OTG00369.1"/>
    <property type="molecule type" value="Genomic_DNA"/>
</dbReference>
<evidence type="ECO:0000313" key="1">
    <source>
        <dbReference type="EMBL" id="OTG00369.1"/>
    </source>
</evidence>
<protein>
    <submittedName>
        <fullName evidence="1">Uncharacterized protein</fullName>
    </submittedName>
</protein>